<evidence type="ECO:0000313" key="1">
    <source>
        <dbReference type="EMBL" id="CAL1379157.1"/>
    </source>
</evidence>
<accession>A0AAV2E054</accession>
<dbReference type="AlphaFoldDB" id="A0AAV2E054"/>
<protein>
    <submittedName>
        <fullName evidence="1">Uncharacterized protein</fullName>
    </submittedName>
</protein>
<keyword evidence="2" id="KW-1185">Reference proteome</keyword>
<dbReference type="Proteomes" id="UP001497516">
    <property type="component" value="Chromosome 3"/>
</dbReference>
<proteinExistence type="predicted"/>
<name>A0AAV2E054_9ROSI</name>
<reference evidence="1 2" key="1">
    <citation type="submission" date="2024-04" db="EMBL/GenBank/DDBJ databases">
        <authorList>
            <person name="Fracassetti M."/>
        </authorList>
    </citation>
    <scope>NUCLEOTIDE SEQUENCE [LARGE SCALE GENOMIC DNA]</scope>
</reference>
<dbReference type="EMBL" id="OZ034816">
    <property type="protein sequence ID" value="CAL1379157.1"/>
    <property type="molecule type" value="Genomic_DNA"/>
</dbReference>
<gene>
    <name evidence="1" type="ORF">LTRI10_LOCUS20697</name>
</gene>
<evidence type="ECO:0000313" key="2">
    <source>
        <dbReference type="Proteomes" id="UP001497516"/>
    </source>
</evidence>
<sequence length="112" mass="11994">MSSITKAGTSIIRSRQVYVSTCHSREVHGVGTCIVKQTALTKRIAAAAFASRNRRANKEPDPACLVVTGTIHLPPREQAALVVAGTMPLRLLPRKQAGVVVAGLILLYLPRP</sequence>
<organism evidence="1 2">
    <name type="scientific">Linum trigynum</name>
    <dbReference type="NCBI Taxonomy" id="586398"/>
    <lineage>
        <taxon>Eukaryota</taxon>
        <taxon>Viridiplantae</taxon>
        <taxon>Streptophyta</taxon>
        <taxon>Embryophyta</taxon>
        <taxon>Tracheophyta</taxon>
        <taxon>Spermatophyta</taxon>
        <taxon>Magnoliopsida</taxon>
        <taxon>eudicotyledons</taxon>
        <taxon>Gunneridae</taxon>
        <taxon>Pentapetalae</taxon>
        <taxon>rosids</taxon>
        <taxon>fabids</taxon>
        <taxon>Malpighiales</taxon>
        <taxon>Linaceae</taxon>
        <taxon>Linum</taxon>
    </lineage>
</organism>